<organism evidence="1 2">
    <name type="scientific">Eikenella corrodens ATCC 23834</name>
    <dbReference type="NCBI Taxonomy" id="546274"/>
    <lineage>
        <taxon>Bacteria</taxon>
        <taxon>Pseudomonadati</taxon>
        <taxon>Pseudomonadota</taxon>
        <taxon>Betaproteobacteria</taxon>
        <taxon>Neisseriales</taxon>
        <taxon>Neisseriaceae</taxon>
        <taxon>Eikenella</taxon>
    </lineage>
</organism>
<evidence type="ECO:0000313" key="2">
    <source>
        <dbReference type="Proteomes" id="UP000005837"/>
    </source>
</evidence>
<comment type="caution">
    <text evidence="1">The sequence shown here is derived from an EMBL/GenBank/DDBJ whole genome shotgun (WGS) entry which is preliminary data.</text>
</comment>
<accession>C0DT29</accession>
<proteinExistence type="predicted"/>
<dbReference type="AlphaFoldDB" id="C0DT29"/>
<dbReference type="Proteomes" id="UP000005837">
    <property type="component" value="Unassembled WGS sequence"/>
</dbReference>
<evidence type="ECO:0000313" key="1">
    <source>
        <dbReference type="EMBL" id="EEG24734.1"/>
    </source>
</evidence>
<dbReference type="EMBL" id="ACEA01000012">
    <property type="protein sequence ID" value="EEG24734.1"/>
    <property type="molecule type" value="Genomic_DNA"/>
</dbReference>
<reference evidence="1 2" key="1">
    <citation type="submission" date="2009-01" db="EMBL/GenBank/DDBJ databases">
        <authorList>
            <person name="Fulton L."/>
            <person name="Clifton S."/>
            <person name="Chinwalla A.T."/>
            <person name="Mitreva M."/>
            <person name="Sodergren E."/>
            <person name="Weinstock G."/>
            <person name="Clifton S."/>
            <person name="Dooling D.J."/>
            <person name="Fulton B."/>
            <person name="Minx P."/>
            <person name="Pepin K.H."/>
            <person name="Johnson M."/>
            <person name="Bhonagiri V."/>
            <person name="Nash W.E."/>
            <person name="Mardis E.R."/>
            <person name="Wilson R.K."/>
        </authorList>
    </citation>
    <scope>NUCLEOTIDE SEQUENCE [LARGE SCALE GENOMIC DNA]</scope>
    <source>
        <strain evidence="1 2">ATCC 23834</strain>
    </source>
</reference>
<gene>
    <name evidence="1" type="ORF">EIKCOROL_00503</name>
</gene>
<dbReference type="HOGENOM" id="CLU_3135140_0_0_4"/>
<sequence length="49" mass="6034">MLFITLLDWKRLWPCKLLMYICTDVAQAYLQLTYCFFIIKQYKQIKPDI</sequence>
<protein>
    <submittedName>
        <fullName evidence="1">Uncharacterized protein</fullName>
    </submittedName>
</protein>
<name>C0DT29_EIKCO</name>